<dbReference type="Proteomes" id="UP000247233">
    <property type="component" value="Unassembled WGS sequence"/>
</dbReference>
<organism evidence="3 4">
    <name type="scientific">Aspergillus heteromorphus CBS 117.55</name>
    <dbReference type="NCBI Taxonomy" id="1448321"/>
    <lineage>
        <taxon>Eukaryota</taxon>
        <taxon>Fungi</taxon>
        <taxon>Dikarya</taxon>
        <taxon>Ascomycota</taxon>
        <taxon>Pezizomycotina</taxon>
        <taxon>Eurotiomycetes</taxon>
        <taxon>Eurotiomycetidae</taxon>
        <taxon>Eurotiales</taxon>
        <taxon>Aspergillaceae</taxon>
        <taxon>Aspergillus</taxon>
        <taxon>Aspergillus subgen. Circumdati</taxon>
    </lineage>
</organism>
<accession>A0A317WNM9</accession>
<feature type="compositionally biased region" description="Basic and acidic residues" evidence="2">
    <location>
        <begin position="857"/>
        <end position="868"/>
    </location>
</feature>
<dbReference type="RefSeq" id="XP_025401114.1">
    <property type="nucleotide sequence ID" value="XM_025538660.1"/>
</dbReference>
<protein>
    <recommendedName>
        <fullName evidence="5">Paramyosin</fullName>
    </recommendedName>
</protein>
<keyword evidence="1" id="KW-0175">Coiled coil</keyword>
<feature type="compositionally biased region" description="Basic residues" evidence="2">
    <location>
        <begin position="935"/>
        <end position="944"/>
    </location>
</feature>
<keyword evidence="4" id="KW-1185">Reference proteome</keyword>
<comment type="caution">
    <text evidence="3">The sequence shown here is derived from an EMBL/GenBank/DDBJ whole genome shotgun (WGS) entry which is preliminary data.</text>
</comment>
<feature type="region of interest" description="Disordered" evidence="2">
    <location>
        <begin position="844"/>
        <end position="954"/>
    </location>
</feature>
<feature type="compositionally biased region" description="Polar residues" evidence="2">
    <location>
        <begin position="46"/>
        <end position="56"/>
    </location>
</feature>
<dbReference type="AlphaFoldDB" id="A0A317WNM9"/>
<dbReference type="VEuPathDB" id="FungiDB:BO70DRAFT_212601"/>
<sequence>MDPDAATTRDPRLASRSGRPLANRPLSLDTQPLASPTRFKPDILQQPGSLSPVDTQNAPEQFLRGISDLVQAAVSYASSQSERERLQKKRDTTETLLKKAKAHSSFPSTAAFFSQSQRDEEVDLVRVDDALRRHAANYRSLENALKTKIGSIMQMDTLKSGDKMTQLQQDVQVAKQGLASAKIDTEKLRDYNITLENKMQQLQQGTDNKMKQLHDKMAPLERTSTNHASTLNTHAKLVRENSERVANMRSELETVSISQKESGSASFKRHLDELESRNSDLEHKMDLLQKSQREFSESFYKINQLMDTQKAENVRVLEAFNTRLDSVEQRSPLFVPTAEDTTPGSSVMLKKLEPRLQKLETGQYKPDPMLGSRLQELKGQFDKMKEIQEMKDDLHCTQLEELKSSMETGSNELDTIKDTLERITQEMSVLSEKQGREIISGSHGQQILALSNWLRNTQHLFESLRVGLHSLEVRYNNLSTEAMARNMLAAMQEMHPTAHLADQVSALRGRFEKEFVPWKATAEHLQHAQRDQIEQMQKDMASRQEESNRWKKEHTNLSQSLAPVLKRLTARSQDCWLTLDDLRPMQTEVSSLATRLNEHTTRIDSFLVAKKKEDDSLCRSLRSEREGLKRKIEALADEQKGLVKLASDVNKDDMPSQVKALSVELKGLAKLFSAFEEDNLHAQVKELTKGQDHLAKRISRIPNDNLNVQVKALYEKQESFAQKLAEVQDLPGMVRSLDEKQKALAQSSPAAQMISMRDGIKALTSEQANMSKRLIDAQAIYQNGLKALKSCPDELRSMLDRLCQVEDTYRDLREKLSLIEGPLSSYTTLSERFDNLVQTLEFSEIAPQAEAPPTLRETTKPLKLKETPQDAEVARISSIAESSPVRALQQRKKKRPRPSNLSDEDRSSLSRPESPRSTITASPYGRDTTPNTDRKKVKKKKKRRLTEEPITITD</sequence>
<gene>
    <name evidence="3" type="ORF">BO70DRAFT_212601</name>
</gene>
<feature type="coiled-coil region" evidence="1">
    <location>
        <begin position="399"/>
        <end position="433"/>
    </location>
</feature>
<reference evidence="3 4" key="1">
    <citation type="submission" date="2016-12" db="EMBL/GenBank/DDBJ databases">
        <title>The genomes of Aspergillus section Nigri reveals drivers in fungal speciation.</title>
        <authorList>
            <consortium name="DOE Joint Genome Institute"/>
            <person name="Vesth T.C."/>
            <person name="Nybo J."/>
            <person name="Theobald S."/>
            <person name="Brandl J."/>
            <person name="Frisvad J.C."/>
            <person name="Nielsen K.F."/>
            <person name="Lyhne E.K."/>
            <person name="Kogle M.E."/>
            <person name="Kuo A."/>
            <person name="Riley R."/>
            <person name="Clum A."/>
            <person name="Nolan M."/>
            <person name="Lipzen A."/>
            <person name="Salamov A."/>
            <person name="Henrissat B."/>
            <person name="Wiebenga A."/>
            <person name="De Vries R.P."/>
            <person name="Grigoriev I.V."/>
            <person name="Mortensen U.H."/>
            <person name="Andersen M.R."/>
            <person name="Baker S.E."/>
        </authorList>
    </citation>
    <scope>NUCLEOTIDE SEQUENCE [LARGE SCALE GENOMIC DNA]</scope>
    <source>
        <strain evidence="3 4">CBS 117.55</strain>
    </source>
</reference>
<dbReference type="EMBL" id="MSFL01000007">
    <property type="protein sequence ID" value="PWY86882.1"/>
    <property type="molecule type" value="Genomic_DNA"/>
</dbReference>
<name>A0A317WNM9_9EURO</name>
<dbReference type="OrthoDB" id="3438382at2759"/>
<proteinExistence type="predicted"/>
<evidence type="ECO:0000256" key="2">
    <source>
        <dbReference type="SAM" id="MobiDB-lite"/>
    </source>
</evidence>
<feature type="region of interest" description="Disordered" evidence="2">
    <location>
        <begin position="1"/>
        <end position="56"/>
    </location>
</feature>
<dbReference type="GeneID" id="37060897"/>
<feature type="coiled-coil region" evidence="1">
    <location>
        <begin position="264"/>
        <end position="291"/>
    </location>
</feature>
<evidence type="ECO:0008006" key="5">
    <source>
        <dbReference type="Google" id="ProtNLM"/>
    </source>
</evidence>
<evidence type="ECO:0000313" key="3">
    <source>
        <dbReference type="EMBL" id="PWY86882.1"/>
    </source>
</evidence>
<dbReference type="STRING" id="1448321.A0A317WNM9"/>
<evidence type="ECO:0000256" key="1">
    <source>
        <dbReference type="SAM" id="Coils"/>
    </source>
</evidence>
<evidence type="ECO:0000313" key="4">
    <source>
        <dbReference type="Proteomes" id="UP000247233"/>
    </source>
</evidence>